<dbReference type="GO" id="GO:0030286">
    <property type="term" value="C:dynein complex"/>
    <property type="evidence" value="ECO:0007669"/>
    <property type="project" value="InterPro"/>
</dbReference>
<protein>
    <submittedName>
        <fullName evidence="3">Dynein axonemal heavy chain 10</fullName>
    </submittedName>
</protein>
<feature type="compositionally biased region" description="Acidic residues" evidence="1">
    <location>
        <begin position="68"/>
        <end position="88"/>
    </location>
</feature>
<dbReference type="EMBL" id="JACASE010000005">
    <property type="protein sequence ID" value="KAF6464856.1"/>
    <property type="molecule type" value="Genomic_DNA"/>
</dbReference>
<reference evidence="3 4" key="1">
    <citation type="journal article" date="2020" name="Nature">
        <title>Six reference-quality genomes reveal evolution of bat adaptations.</title>
        <authorList>
            <person name="Jebb D."/>
            <person name="Huang Z."/>
            <person name="Pippel M."/>
            <person name="Hughes G.M."/>
            <person name="Lavrichenko K."/>
            <person name="Devanna P."/>
            <person name="Winkler S."/>
            <person name="Jermiin L.S."/>
            <person name="Skirmuntt E.C."/>
            <person name="Katzourakis A."/>
            <person name="Burkitt-Gray L."/>
            <person name="Ray D.A."/>
            <person name="Sullivan K.A.M."/>
            <person name="Roscito J.G."/>
            <person name="Kirilenko B.M."/>
            <person name="Davalos L.M."/>
            <person name="Corthals A.P."/>
            <person name="Power M.L."/>
            <person name="Jones G."/>
            <person name="Ransome R.D."/>
            <person name="Dechmann D.K.N."/>
            <person name="Locatelli A.G."/>
            <person name="Puechmaille S.J."/>
            <person name="Fedrigo O."/>
            <person name="Jarvis E.D."/>
            <person name="Hiller M."/>
            <person name="Vernes S.C."/>
            <person name="Myers E.W."/>
            <person name="Teeling E.C."/>
        </authorList>
    </citation>
    <scope>NUCLEOTIDE SEQUENCE [LARGE SCALE GENOMIC DNA]</scope>
    <source>
        <strain evidence="3">MRouAeg1</strain>
        <tissue evidence="3">Muscle</tissue>
    </source>
</reference>
<comment type="caution">
    <text evidence="3">The sequence shown here is derived from an EMBL/GenBank/DDBJ whole genome shotgun (WGS) entry which is preliminary data.</text>
</comment>
<dbReference type="GO" id="GO:0045505">
    <property type="term" value="F:dynein intermediate chain binding"/>
    <property type="evidence" value="ECO:0007669"/>
    <property type="project" value="InterPro"/>
</dbReference>
<evidence type="ECO:0000259" key="2">
    <source>
        <dbReference type="Pfam" id="PF08385"/>
    </source>
</evidence>
<name>A0A7J8GXV3_ROUAE</name>
<keyword evidence="4" id="KW-1185">Reference proteome</keyword>
<dbReference type="PANTHER" id="PTHR22878:SF63">
    <property type="entry name" value="DYNEIN AXONEMAL HEAVY CHAIN 10"/>
    <property type="match status" value="1"/>
</dbReference>
<evidence type="ECO:0000313" key="3">
    <source>
        <dbReference type="EMBL" id="KAF6464856.1"/>
    </source>
</evidence>
<dbReference type="GO" id="GO:0007018">
    <property type="term" value="P:microtubule-based movement"/>
    <property type="evidence" value="ECO:0007669"/>
    <property type="project" value="InterPro"/>
</dbReference>
<evidence type="ECO:0000256" key="1">
    <source>
        <dbReference type="SAM" id="MobiDB-lite"/>
    </source>
</evidence>
<feature type="domain" description="Dynein heavy chain tail" evidence="2">
    <location>
        <begin position="309"/>
        <end position="604"/>
    </location>
</feature>
<dbReference type="Proteomes" id="UP000593571">
    <property type="component" value="Unassembled WGS sequence"/>
</dbReference>
<dbReference type="GO" id="GO:0051959">
    <property type="term" value="F:dynein light intermediate chain binding"/>
    <property type="evidence" value="ECO:0007669"/>
    <property type="project" value="InterPro"/>
</dbReference>
<dbReference type="Pfam" id="PF08385">
    <property type="entry name" value="DHC_N1"/>
    <property type="match status" value="2"/>
</dbReference>
<dbReference type="InterPro" id="IPR013594">
    <property type="entry name" value="Dynein_heavy_tail"/>
</dbReference>
<proteinExistence type="predicted"/>
<sequence>MDDLRVLWMRDRVYQAFGLTDPQLFEDLLNRDDGEAEDLILHFLNQTSDEEGASTLFFYRALVPEEVDVETDGETPAPSEEEEEEEEAESQKVELVDKASAKSVPLRNNSAHQSLVGIEDEEGDKESSENLPVKKVVKHVVYKTNLHVLCTPVPEEFLDQNVVFFLRNTKETISEASDMKEAMEIMPETLEYGIINARVLHFLKDVLCQVFLPALSFNQHKEASTALPPGEIYDSEYDMDLPNMPGEAGMYHSIQLIRDEFLMNIQKFANSIQRTMQQLEGEIKLEMPSISVEGKVSDLAADPDTVGILEQCVINWLDQISAAIESQLRKTPQGNGPLAEIEFWRERNATLSALHEQTKLPIVRKVLDVIKEADSMLVANLQPVLTELFKLHMEASDNVRFLSTVERHFKNITHGSNFHVVLETIPSMMSALRMVWIISRHYNKDERMVPLMERVAWEIAERVCRVVNLRTLFKENRASAQHKTSEARDTLCMWKKAYFDTRAKIEASGREARWEFDRKRLFERTDYMATICQDLYDILQVMEEFYNIFGPELKAVTGDPKRIDDVLCRVDSLVTPMENLTFDPFNIKSSQYWKYVIDDFRIEVLKRNDTEECEVKSTFSMGGPRQFCKHRHVGCVRFTLSFRSTVIEKEAKHFIDESFKTLRSAEAAFDMLLKFKHIRSREAINRQMMMKFNDILAQYCKEIDIVHNIFIQNLDNPPLCKSQPPVAGAVHWERSLFFRIKHTILRFQEVQEILDSERGAEVKQKYLEVGRMMKAYEDMKYEQWRDTTEQVLPALMKKSLLAKVSADDAAGSDRGTVFVINFSPALREIINETKYFEQLGFHIPELARNVALQEDKFLRYTEGIQSMLDHYHTLTGTLNEAEALLLDEHSQELVRVFRSGHKRLNWNSLGIADYITRCKQAIGKFESLVHQIHKNADDIASRLTLIESINLFKYPAPKSEEELPGVKEFFEHIDLERAKDLDHMVRWYLAIGPLLTKVEGLVIHTNTGKAPKLASYYEYWESKIYEVLTKLVLKNLQAFNTLVLGNVPLFQTETILTAPEIILHPNANEINKMCVHCIRNCVEITKHFVRWMNGSCIECPPQKGEEEELVIISFYNDISLNPQIIDQAVMIPQNVHRILINLMKYLQKWKRYRPLWKLDKAIVMEKFAAKRPPCVAYDDKLQFYSKIAYEVTRHPLIKDEHCVRLQLGPLANTVQESAKSWVTSLGKLLNESAKEELYNLYEEMESLGKNLKKSPSTLEDLKFVLATIAEIRSKSLVMELRYRDVQERYRTMAMYNIYVSERLPPAFTVALSTETLLSSSSQTYCRRFVCDLNAKQSHS</sequence>
<feature type="domain" description="Dynein heavy chain tail" evidence="2">
    <location>
        <begin position="646"/>
        <end position="914"/>
    </location>
</feature>
<gene>
    <name evidence="3" type="ORF">HJG63_003964</name>
</gene>
<evidence type="ECO:0000313" key="4">
    <source>
        <dbReference type="Proteomes" id="UP000593571"/>
    </source>
</evidence>
<feature type="region of interest" description="Disordered" evidence="1">
    <location>
        <begin position="68"/>
        <end position="94"/>
    </location>
</feature>
<dbReference type="InterPro" id="IPR026983">
    <property type="entry name" value="DHC"/>
</dbReference>
<organism evidence="3 4">
    <name type="scientific">Rousettus aegyptiacus</name>
    <name type="common">Egyptian fruit bat</name>
    <name type="synonym">Pteropus aegyptiacus</name>
    <dbReference type="NCBI Taxonomy" id="9407"/>
    <lineage>
        <taxon>Eukaryota</taxon>
        <taxon>Metazoa</taxon>
        <taxon>Chordata</taxon>
        <taxon>Craniata</taxon>
        <taxon>Vertebrata</taxon>
        <taxon>Euteleostomi</taxon>
        <taxon>Mammalia</taxon>
        <taxon>Eutheria</taxon>
        <taxon>Laurasiatheria</taxon>
        <taxon>Chiroptera</taxon>
        <taxon>Yinpterochiroptera</taxon>
        <taxon>Pteropodoidea</taxon>
        <taxon>Pteropodidae</taxon>
        <taxon>Rousettinae</taxon>
        <taxon>Rousettus</taxon>
    </lineage>
</organism>
<accession>A0A7J8GXV3</accession>
<dbReference type="PANTHER" id="PTHR22878">
    <property type="entry name" value="DYNEIN HEAVY CHAIN 6, AXONEMAL-LIKE-RELATED"/>
    <property type="match status" value="1"/>
</dbReference>